<comment type="caution">
    <text evidence="2">The sequence shown here is derived from an EMBL/GenBank/DDBJ whole genome shotgun (WGS) entry which is preliminary data.</text>
</comment>
<feature type="region of interest" description="Disordered" evidence="1">
    <location>
        <begin position="150"/>
        <end position="199"/>
    </location>
</feature>
<feature type="region of interest" description="Disordered" evidence="1">
    <location>
        <begin position="1"/>
        <end position="24"/>
    </location>
</feature>
<proteinExistence type="predicted"/>
<evidence type="ECO:0000313" key="2">
    <source>
        <dbReference type="EMBL" id="CAG7829405.1"/>
    </source>
</evidence>
<evidence type="ECO:0000256" key="1">
    <source>
        <dbReference type="SAM" id="MobiDB-lite"/>
    </source>
</evidence>
<dbReference type="Proteomes" id="UP000708208">
    <property type="component" value="Unassembled WGS sequence"/>
</dbReference>
<feature type="compositionally biased region" description="Basic residues" evidence="1">
    <location>
        <begin position="187"/>
        <end position="199"/>
    </location>
</feature>
<feature type="non-terminal residue" evidence="2">
    <location>
        <position position="1"/>
    </location>
</feature>
<name>A0A8J2L628_9HEXA</name>
<feature type="compositionally biased region" description="Polar residues" evidence="1">
    <location>
        <begin position="150"/>
        <end position="186"/>
    </location>
</feature>
<gene>
    <name evidence="2" type="ORF">AFUS01_LOCUS39270</name>
</gene>
<reference evidence="2" key="1">
    <citation type="submission" date="2021-06" db="EMBL/GenBank/DDBJ databases">
        <authorList>
            <person name="Hodson N. C."/>
            <person name="Mongue J. A."/>
            <person name="Jaron S. K."/>
        </authorList>
    </citation>
    <scope>NUCLEOTIDE SEQUENCE</scope>
</reference>
<protein>
    <submittedName>
        <fullName evidence="2">Uncharacterized protein</fullName>
    </submittedName>
</protein>
<feature type="compositionally biased region" description="Polar residues" evidence="1">
    <location>
        <begin position="1"/>
        <end position="21"/>
    </location>
</feature>
<accession>A0A8J2L628</accession>
<dbReference type="EMBL" id="CAJVCH010551366">
    <property type="protein sequence ID" value="CAG7829405.1"/>
    <property type="molecule type" value="Genomic_DNA"/>
</dbReference>
<evidence type="ECO:0000313" key="3">
    <source>
        <dbReference type="Proteomes" id="UP000708208"/>
    </source>
</evidence>
<organism evidence="2 3">
    <name type="scientific">Allacma fusca</name>
    <dbReference type="NCBI Taxonomy" id="39272"/>
    <lineage>
        <taxon>Eukaryota</taxon>
        <taxon>Metazoa</taxon>
        <taxon>Ecdysozoa</taxon>
        <taxon>Arthropoda</taxon>
        <taxon>Hexapoda</taxon>
        <taxon>Collembola</taxon>
        <taxon>Symphypleona</taxon>
        <taxon>Sminthuridae</taxon>
        <taxon>Allacma</taxon>
    </lineage>
</organism>
<keyword evidence="3" id="KW-1185">Reference proteome</keyword>
<sequence>MSGEGFQSGSTPEATSSFDVSSTDDELPNELLLDALLFRNENNEYLPQELNPSATTLYDPGLHNWEYFQEFPLNCFNGPQIQNLETPDSISEIPIASTITAGRNDREDRGLQEPINYTSDFNTQYLDLQSAVSHNTPTLTPILEEPSASISIDTNNSNNMDQGSLTLTGVTTTPVNQGDSNSGSTKQKGRRRKSKILSP</sequence>
<dbReference type="AlphaFoldDB" id="A0A8J2L628"/>